<evidence type="ECO:0000313" key="2">
    <source>
        <dbReference type="Proteomes" id="UP000305546"/>
    </source>
</evidence>
<dbReference type="Gene3D" id="2.170.16.10">
    <property type="entry name" value="Hedgehog/Intein (Hint) domain"/>
    <property type="match status" value="1"/>
</dbReference>
<comment type="caution">
    <text evidence="1">The sequence shown here is derived from an EMBL/GenBank/DDBJ whole genome shotgun (WGS) entry which is preliminary data.</text>
</comment>
<dbReference type="EMBL" id="VDFW01000036">
    <property type="protein sequence ID" value="TNC21148.1"/>
    <property type="molecule type" value="Genomic_DNA"/>
</dbReference>
<dbReference type="Proteomes" id="UP000305546">
    <property type="component" value="Unassembled WGS sequence"/>
</dbReference>
<dbReference type="PROSITE" id="PS50818">
    <property type="entry name" value="INTEIN_C_TER"/>
    <property type="match status" value="1"/>
</dbReference>
<organism evidence="1 2">
    <name type="scientific">Amycolatopsis alkalitolerans</name>
    <dbReference type="NCBI Taxonomy" id="2547244"/>
    <lineage>
        <taxon>Bacteria</taxon>
        <taxon>Bacillati</taxon>
        <taxon>Actinomycetota</taxon>
        <taxon>Actinomycetes</taxon>
        <taxon>Pseudonocardiales</taxon>
        <taxon>Pseudonocardiaceae</taxon>
        <taxon>Amycolatopsis</taxon>
    </lineage>
</organism>
<sequence length="114" mass="12265">MILMSTCSQGLGFASLPTITTLRTCQRLLTAYNLQIDGIHTYYAGTTPILVHNSCGYTPAGGFADSDIDEIAQAVYQHVGAVDVPGRPGLAQVRTSWQGALPSRLNRETGVLRR</sequence>
<dbReference type="InterPro" id="IPR030934">
    <property type="entry name" value="Intein_C"/>
</dbReference>
<keyword evidence="2" id="KW-1185">Reference proteome</keyword>
<gene>
    <name evidence="1" type="ORF">FG385_28800</name>
</gene>
<proteinExistence type="predicted"/>
<dbReference type="NCBIfam" id="TIGR01443">
    <property type="entry name" value="intein_Cterm"/>
    <property type="match status" value="1"/>
</dbReference>
<accession>A0A5C4LUJ7</accession>
<dbReference type="AlphaFoldDB" id="A0A5C4LUJ7"/>
<protein>
    <submittedName>
        <fullName evidence="1">Uncharacterized protein</fullName>
    </submittedName>
</protein>
<name>A0A5C4LUJ7_9PSEU</name>
<reference evidence="1 2" key="1">
    <citation type="submission" date="2019-06" db="EMBL/GenBank/DDBJ databases">
        <title>Amycolatopsis alkalitolerans sp. nov., isolated from Gastrodia elata Blume.</title>
        <authorList>
            <person name="Narsing Rao M.P."/>
            <person name="Li W.J."/>
        </authorList>
    </citation>
    <scope>NUCLEOTIDE SEQUENCE [LARGE SCALE GENOMIC DNA]</scope>
    <source>
        <strain evidence="1 2">SYSUP0005</strain>
    </source>
</reference>
<evidence type="ECO:0000313" key="1">
    <source>
        <dbReference type="EMBL" id="TNC21148.1"/>
    </source>
</evidence>